<dbReference type="SMART" id="SM00470">
    <property type="entry name" value="ParB"/>
    <property type="match status" value="1"/>
</dbReference>
<dbReference type="CDD" id="cd16388">
    <property type="entry name" value="SbnI_like_N"/>
    <property type="match status" value="1"/>
</dbReference>
<comment type="caution">
    <text evidence="2">The sequence shown here is derived from an EMBL/GenBank/DDBJ whole genome shotgun (WGS) entry which is preliminary data.</text>
</comment>
<keyword evidence="3" id="KW-1185">Reference proteome</keyword>
<dbReference type="InterPro" id="IPR036086">
    <property type="entry name" value="ParB/Sulfiredoxin_sf"/>
</dbReference>
<evidence type="ECO:0000313" key="2">
    <source>
        <dbReference type="EMBL" id="EMT52600.1"/>
    </source>
</evidence>
<dbReference type="PIRSF" id="PIRSF032543">
    <property type="entry name" value="UCP032543_ParB-like"/>
    <property type="match status" value="1"/>
</dbReference>
<evidence type="ECO:0000313" key="3">
    <source>
        <dbReference type="Proteomes" id="UP000012081"/>
    </source>
</evidence>
<dbReference type="RefSeq" id="WP_003388746.1">
    <property type="nucleotide sequence ID" value="NZ_APBN01000004.1"/>
</dbReference>
<name>M8EAV9_9BACL</name>
<dbReference type="InterPro" id="IPR037953">
    <property type="entry name" value="SbnI-like_N"/>
</dbReference>
<dbReference type="Pfam" id="PF02195">
    <property type="entry name" value="ParB_N"/>
    <property type="match status" value="1"/>
</dbReference>
<protein>
    <recommendedName>
        <fullName evidence="1">ParB-like N-terminal domain-containing protein</fullName>
    </recommendedName>
</protein>
<evidence type="ECO:0000259" key="1">
    <source>
        <dbReference type="SMART" id="SM00470"/>
    </source>
</evidence>
<proteinExistence type="predicted"/>
<accession>M8EAV9</accession>
<dbReference type="OrthoDB" id="2380647at2"/>
<dbReference type="Proteomes" id="UP000012081">
    <property type="component" value="Unassembled WGS sequence"/>
</dbReference>
<dbReference type="EMBL" id="APBN01000004">
    <property type="protein sequence ID" value="EMT52600.1"/>
    <property type="molecule type" value="Genomic_DNA"/>
</dbReference>
<reference evidence="2 3" key="1">
    <citation type="submission" date="2013-03" db="EMBL/GenBank/DDBJ databases">
        <title>Assembly of a new bacterial strain Brevibacillus borstelensis AK1.</title>
        <authorList>
            <person name="Rajan I."/>
            <person name="PoliReddy D."/>
            <person name="Sugumar T."/>
            <person name="Rathinam K."/>
            <person name="Alqarawi S."/>
            <person name="Khalil A.B."/>
            <person name="Sivakumar N."/>
        </authorList>
    </citation>
    <scope>NUCLEOTIDE SEQUENCE [LARGE SCALE GENOMIC DNA]</scope>
    <source>
        <strain evidence="2 3">AK1</strain>
    </source>
</reference>
<dbReference type="PATRIC" id="fig|1300222.3.peg.2745"/>
<dbReference type="AlphaFoldDB" id="M8EAV9"/>
<dbReference type="InterPro" id="IPR016999">
    <property type="entry name" value="SbnI-like"/>
</dbReference>
<dbReference type="Gene3D" id="3.90.1530.10">
    <property type="entry name" value="Conserved hypothetical protein from pyrococcus furiosus pfu- 392566-001, ParB domain"/>
    <property type="match status" value="1"/>
</dbReference>
<dbReference type="InterPro" id="IPR003115">
    <property type="entry name" value="ParB_N"/>
</dbReference>
<gene>
    <name evidence="2" type="ORF">I532_13124</name>
</gene>
<dbReference type="SUPFAM" id="SSF110849">
    <property type="entry name" value="ParB/Sulfiredoxin"/>
    <property type="match status" value="1"/>
</dbReference>
<feature type="domain" description="ParB-like N-terminal" evidence="1">
    <location>
        <begin position="4"/>
        <end position="92"/>
    </location>
</feature>
<sequence length="254" mass="29092">MSEVLLSLQLIELDKMSLHEEHEPSRLERVSQSMREDGFLRHPILATEMRDGRYLVLDGAHRIGALRLLGYCKVPVQVARQDDFSIEAWHHLVPADAGVQQLFEDPSLHWTAGSGAAAQRQGWLEIVDEHGNVRALDCGVCHDFLEAWHKVVSAYNARGAVKRVPARTCLLPDSGMLLIRFKPLSYAELERVMEAGRVLPAGVTRFQINGRLLNLKIPLHLLHRDSDVSEWERLRHVWRRSLRLYTEQVYLCEI</sequence>
<dbReference type="STRING" id="1300222.I532_13124"/>
<organism evidence="2 3">
    <name type="scientific">Brevibacillus borstelensis AK1</name>
    <dbReference type="NCBI Taxonomy" id="1300222"/>
    <lineage>
        <taxon>Bacteria</taxon>
        <taxon>Bacillati</taxon>
        <taxon>Bacillota</taxon>
        <taxon>Bacilli</taxon>
        <taxon>Bacillales</taxon>
        <taxon>Paenibacillaceae</taxon>
        <taxon>Brevibacillus</taxon>
    </lineage>
</organism>